<evidence type="ECO:0000313" key="9">
    <source>
        <dbReference type="Proteomes" id="UP000289794"/>
    </source>
</evidence>
<dbReference type="Gene3D" id="3.20.20.70">
    <property type="entry name" value="Aldolase class I"/>
    <property type="match status" value="1"/>
</dbReference>
<evidence type="ECO:0000259" key="7">
    <source>
        <dbReference type="PROSITE" id="PS51918"/>
    </source>
</evidence>
<dbReference type="InterPro" id="IPR023867">
    <property type="entry name" value="Sulphatase_maturase_rSAM"/>
</dbReference>
<dbReference type="AlphaFoldDB" id="A0A4P6LT58"/>
<dbReference type="Pfam" id="PF04055">
    <property type="entry name" value="Radical_SAM"/>
    <property type="match status" value="1"/>
</dbReference>
<name>A0A4P6LT58_9FIRM</name>
<comment type="cofactor">
    <cofactor evidence="1">
        <name>[4Fe-4S] cluster</name>
        <dbReference type="ChEBI" id="CHEBI:49883"/>
    </cofactor>
</comment>
<dbReference type="GO" id="GO:0046872">
    <property type="term" value="F:metal ion binding"/>
    <property type="evidence" value="ECO:0007669"/>
    <property type="project" value="UniProtKB-KW"/>
</dbReference>
<keyword evidence="8" id="KW-0560">Oxidoreductase</keyword>
<comment type="similarity">
    <text evidence="6">Belongs to the radical SAM superfamily. Anaerobic sulfatase-maturating enzyme family.</text>
</comment>
<dbReference type="SFLD" id="SFLDG01067">
    <property type="entry name" value="SPASM/twitch_domain_containing"/>
    <property type="match status" value="1"/>
</dbReference>
<protein>
    <submittedName>
        <fullName evidence="8">Anaerobic sulfatase-maturating enzyme</fullName>
        <ecNumber evidence="8">1.8.98.-</ecNumber>
    </submittedName>
</protein>
<dbReference type="PANTHER" id="PTHR43273">
    <property type="entry name" value="ANAEROBIC SULFATASE-MATURATING ENZYME HOMOLOG ASLB-RELATED"/>
    <property type="match status" value="1"/>
</dbReference>
<proteinExistence type="inferred from homology"/>
<dbReference type="CDD" id="cd01335">
    <property type="entry name" value="Radical_SAM"/>
    <property type="match status" value="1"/>
</dbReference>
<evidence type="ECO:0000256" key="1">
    <source>
        <dbReference type="ARBA" id="ARBA00001966"/>
    </source>
</evidence>
<dbReference type="SFLD" id="SFLDG01072">
    <property type="entry name" value="dehydrogenase_like"/>
    <property type="match status" value="1"/>
</dbReference>
<keyword evidence="5" id="KW-0411">Iron-sulfur</keyword>
<reference evidence="8 9" key="1">
    <citation type="submission" date="2019-01" db="EMBL/GenBank/DDBJ databases">
        <title>PMF-metabolizing Aryl O-demethylase.</title>
        <authorList>
            <person name="Kim M."/>
        </authorList>
    </citation>
    <scope>NUCLEOTIDE SEQUENCE [LARGE SCALE GENOMIC DNA]</scope>
    <source>
        <strain evidence="8 9">PMF1</strain>
    </source>
</reference>
<dbReference type="InterPro" id="IPR013785">
    <property type="entry name" value="Aldolase_TIM"/>
</dbReference>
<dbReference type="PROSITE" id="PS51918">
    <property type="entry name" value="RADICAL_SAM"/>
    <property type="match status" value="1"/>
</dbReference>
<dbReference type="SUPFAM" id="SSF102114">
    <property type="entry name" value="Radical SAM enzymes"/>
    <property type="match status" value="1"/>
</dbReference>
<evidence type="ECO:0000256" key="3">
    <source>
        <dbReference type="ARBA" id="ARBA00022723"/>
    </source>
</evidence>
<gene>
    <name evidence="8" type="ORF">PMF13cell1_00358</name>
</gene>
<dbReference type="NCBIfam" id="TIGR03942">
    <property type="entry name" value="sulfatase_rSAM"/>
    <property type="match status" value="1"/>
</dbReference>
<dbReference type="RefSeq" id="WP_130182936.1">
    <property type="nucleotide sequence ID" value="NZ_CP035945.1"/>
</dbReference>
<dbReference type="GO" id="GO:0016491">
    <property type="term" value="F:oxidoreductase activity"/>
    <property type="evidence" value="ECO:0007669"/>
    <property type="project" value="UniProtKB-KW"/>
</dbReference>
<dbReference type="InterPro" id="IPR023885">
    <property type="entry name" value="4Fe4S-binding_SPASM_dom"/>
</dbReference>
<evidence type="ECO:0000256" key="5">
    <source>
        <dbReference type="ARBA" id="ARBA00023014"/>
    </source>
</evidence>
<evidence type="ECO:0000313" key="8">
    <source>
        <dbReference type="EMBL" id="QBE94865.1"/>
    </source>
</evidence>
<keyword evidence="4" id="KW-0408">Iron</keyword>
<dbReference type="NCBIfam" id="TIGR04085">
    <property type="entry name" value="rSAM_more_4Fe4S"/>
    <property type="match status" value="1"/>
</dbReference>
<dbReference type="InterPro" id="IPR034485">
    <property type="entry name" value="Anaerobic_Cys-type_sulfatase-m"/>
</dbReference>
<dbReference type="GO" id="GO:0051536">
    <property type="term" value="F:iron-sulfur cluster binding"/>
    <property type="evidence" value="ECO:0007669"/>
    <property type="project" value="UniProtKB-KW"/>
</dbReference>
<dbReference type="SFLD" id="SFLDS00029">
    <property type="entry name" value="Radical_SAM"/>
    <property type="match status" value="1"/>
</dbReference>
<feature type="domain" description="Radical SAM core" evidence="7">
    <location>
        <begin position="1"/>
        <end position="230"/>
    </location>
</feature>
<evidence type="ECO:0000256" key="2">
    <source>
        <dbReference type="ARBA" id="ARBA00022691"/>
    </source>
</evidence>
<sequence>MPALNVMIKPASGLCNMRCTYCFYTDEVNHREKGNLGLMSPETLENVIRKSLEFAEGQCTFAFQGGEPTLAGLGFFENVIRLEKKYNRHSLVIQNALQTNGYVLDESWCRFLHENHFLVGLSIDGIRCTHDSCRRDKDGNGTFSKVFEAAQMLKAYHVEFNVLTVVNKKTAPRISRIYEQYRKWGFSYQQYIACLDSLENDGRGGEYGLEPEVYGRFLIDLFELWYMDYRKGRQPYIRQFENYIAILMGSYPDACEQNGVCGLQNVVEADGSVYPCDFYVLDGYGIGNLNQNSFAEIYEKRAVSGFVENSRNQNARCKNCRYYFVCRGGCRRNRVEEEQGQAVNCFCKSYQMFFDRCYDRLCRIAEELSFGN</sequence>
<keyword evidence="2" id="KW-0949">S-adenosyl-L-methionine</keyword>
<evidence type="ECO:0000256" key="4">
    <source>
        <dbReference type="ARBA" id="ARBA00023004"/>
    </source>
</evidence>
<dbReference type="SFLD" id="SFLDG01384">
    <property type="entry name" value="thioether_bond_formation_requi"/>
    <property type="match status" value="1"/>
</dbReference>
<dbReference type="PANTHER" id="PTHR43273:SF3">
    <property type="entry name" value="ANAEROBIC SULFATASE-MATURATING ENZYME HOMOLOG ASLB-RELATED"/>
    <property type="match status" value="1"/>
</dbReference>
<dbReference type="EC" id="1.8.98.-" evidence="8"/>
<dbReference type="Proteomes" id="UP000289794">
    <property type="component" value="Chromosome"/>
</dbReference>
<dbReference type="InterPro" id="IPR058240">
    <property type="entry name" value="rSAM_sf"/>
</dbReference>
<accession>A0A4P6LT58</accession>
<evidence type="ECO:0000256" key="6">
    <source>
        <dbReference type="ARBA" id="ARBA00023601"/>
    </source>
</evidence>
<dbReference type="KEGG" id="bpro:PMF13cell1_00358"/>
<dbReference type="SFLD" id="SFLDG01386">
    <property type="entry name" value="main_SPASM_domain-containing"/>
    <property type="match status" value="1"/>
</dbReference>
<keyword evidence="3" id="KW-0479">Metal-binding</keyword>
<dbReference type="Pfam" id="PF13186">
    <property type="entry name" value="SPASM"/>
    <property type="match status" value="1"/>
</dbReference>
<dbReference type="EMBL" id="CP035945">
    <property type="protein sequence ID" value="QBE94865.1"/>
    <property type="molecule type" value="Genomic_DNA"/>
</dbReference>
<organism evidence="8 9">
    <name type="scientific">Blautia producta</name>
    <dbReference type="NCBI Taxonomy" id="33035"/>
    <lineage>
        <taxon>Bacteria</taxon>
        <taxon>Bacillati</taxon>
        <taxon>Bacillota</taxon>
        <taxon>Clostridia</taxon>
        <taxon>Lachnospirales</taxon>
        <taxon>Lachnospiraceae</taxon>
        <taxon>Blautia</taxon>
    </lineage>
</organism>
<dbReference type="InterPro" id="IPR007197">
    <property type="entry name" value="rSAM"/>
</dbReference>
<dbReference type="SFLD" id="SFLDF00289">
    <property type="entry name" value="anaerobic_Cys-type_sulfatase-m"/>
    <property type="match status" value="1"/>
</dbReference>